<reference evidence="1 2" key="1">
    <citation type="journal article" date="2022" name="bioRxiv">
        <title>Genomics of Preaxostyla Flagellates Illuminates Evolutionary Transitions and the Path Towards Mitochondrial Loss.</title>
        <authorList>
            <person name="Novak L.V.F."/>
            <person name="Treitli S.C."/>
            <person name="Pyrih J."/>
            <person name="Halakuc P."/>
            <person name="Pipaliya S.V."/>
            <person name="Vacek V."/>
            <person name="Brzon O."/>
            <person name="Soukal P."/>
            <person name="Eme L."/>
            <person name="Dacks J.B."/>
            <person name="Karnkowska A."/>
            <person name="Elias M."/>
            <person name="Hampl V."/>
        </authorList>
    </citation>
    <scope>NUCLEOTIDE SEQUENCE [LARGE SCALE GENOMIC DNA]</scope>
    <source>
        <strain evidence="1">NAU3</strain>
        <tissue evidence="1">Gut</tissue>
    </source>
</reference>
<evidence type="ECO:0000313" key="1">
    <source>
        <dbReference type="EMBL" id="KAK2951922.1"/>
    </source>
</evidence>
<comment type="caution">
    <text evidence="1">The sequence shown here is derived from an EMBL/GenBank/DDBJ whole genome shotgun (WGS) entry which is preliminary data.</text>
</comment>
<dbReference type="Proteomes" id="UP001281761">
    <property type="component" value="Unassembled WGS sequence"/>
</dbReference>
<proteinExistence type="predicted"/>
<accession>A0ABQ9XHK0</accession>
<protein>
    <submittedName>
        <fullName evidence="1">Uncharacterized protein</fullName>
    </submittedName>
</protein>
<sequence>MNPTLLQPSFFTEHLIGRPYTSDSVQSLIHDLGEPDVKIYKGGDSYYSWKSHGLSFFVKGSTNRIESVFLYNESIDGFSRYLGKLPHSLTFDATNQDVVRKLGEPDDKGGPPYMGVWIAYESLGIQLDFKNKSWDDKDNPIAFVTLFQPS</sequence>
<evidence type="ECO:0000313" key="2">
    <source>
        <dbReference type="Proteomes" id="UP001281761"/>
    </source>
</evidence>
<organism evidence="1 2">
    <name type="scientific">Blattamonas nauphoetae</name>
    <dbReference type="NCBI Taxonomy" id="2049346"/>
    <lineage>
        <taxon>Eukaryota</taxon>
        <taxon>Metamonada</taxon>
        <taxon>Preaxostyla</taxon>
        <taxon>Oxymonadida</taxon>
        <taxon>Blattamonas</taxon>
    </lineage>
</organism>
<dbReference type="EMBL" id="JARBJD010000111">
    <property type="protein sequence ID" value="KAK2951922.1"/>
    <property type="molecule type" value="Genomic_DNA"/>
</dbReference>
<name>A0ABQ9XHK0_9EUKA</name>
<gene>
    <name evidence="1" type="ORF">BLNAU_13159</name>
</gene>
<keyword evidence="2" id="KW-1185">Reference proteome</keyword>